<dbReference type="PANTHER" id="PTHR34823:SF1">
    <property type="entry name" value="CHITIN-BINDING TYPE-4 DOMAIN-CONTAINING PROTEIN"/>
    <property type="match status" value="1"/>
</dbReference>
<dbReference type="InterPro" id="IPR051024">
    <property type="entry name" value="GlcNAc_Chitin_IntDeg"/>
</dbReference>
<evidence type="ECO:0000313" key="5">
    <source>
        <dbReference type="Proteomes" id="UP001332939"/>
    </source>
</evidence>
<organism evidence="4 5">
    <name type="scientific">Proteus cibi</name>
    <dbReference type="NCBI Taxonomy" id="2050966"/>
    <lineage>
        <taxon>Bacteria</taxon>
        <taxon>Pseudomonadati</taxon>
        <taxon>Pseudomonadota</taxon>
        <taxon>Gammaproteobacteria</taxon>
        <taxon>Enterobacterales</taxon>
        <taxon>Morganellaceae</taxon>
        <taxon>Proteus</taxon>
    </lineage>
</organism>
<evidence type="ECO:0000256" key="1">
    <source>
        <dbReference type="ARBA" id="ARBA00022729"/>
    </source>
</evidence>
<dbReference type="Proteomes" id="UP001332939">
    <property type="component" value="Unassembled WGS sequence"/>
</dbReference>
<accession>A0ABU6EDP5</accession>
<evidence type="ECO:0000313" key="4">
    <source>
        <dbReference type="EMBL" id="MEB6857180.1"/>
    </source>
</evidence>
<dbReference type="PANTHER" id="PTHR34823">
    <property type="entry name" value="GLCNAC-BINDING PROTEIN A"/>
    <property type="match status" value="1"/>
</dbReference>
<dbReference type="RefSeq" id="WP_109392481.1">
    <property type="nucleotide sequence ID" value="NZ_JAMZOO010000002.1"/>
</dbReference>
<dbReference type="GO" id="GO:0004497">
    <property type="term" value="F:monooxygenase activity"/>
    <property type="evidence" value="ECO:0007669"/>
    <property type="project" value="UniProtKB-KW"/>
</dbReference>
<keyword evidence="1 2" id="KW-0732">Signal</keyword>
<sequence>MKKNKLMVFTATLLLSSAGFVSTVSADVTLKHGYIDVPPSRAVLCKTTIPNSNNIKFNKNCGPVQYEPQSVEGLKGFPEGGPEDGKIASGGNETFSALNEQNADRWHKVAMKSGENTFKWTLTAKHSTTSWRFFITKQNWDVNKPLTRNSFDLTPFCQQNDNGKIPTETVEINCNIPERSGYQVILGVWDIADTGNAFYQVIDAEFKK</sequence>
<keyword evidence="4" id="KW-0560">Oxidoreductase</keyword>
<feature type="domain" description="Chitin-binding type-4" evidence="3">
    <location>
        <begin position="32"/>
        <end position="203"/>
    </location>
</feature>
<gene>
    <name evidence="4" type="ORF">NA736_09080</name>
</gene>
<keyword evidence="5" id="KW-1185">Reference proteome</keyword>
<dbReference type="Pfam" id="PF03067">
    <property type="entry name" value="LPMO_10"/>
    <property type="match status" value="1"/>
</dbReference>
<feature type="signal peptide" evidence="2">
    <location>
        <begin position="1"/>
        <end position="26"/>
    </location>
</feature>
<evidence type="ECO:0000259" key="3">
    <source>
        <dbReference type="Pfam" id="PF03067"/>
    </source>
</evidence>
<reference evidence="4 5" key="1">
    <citation type="submission" date="2022-05" db="EMBL/GenBank/DDBJ databases">
        <title>Whole genome sequences of Escherichia coli of fish isolates collected from Assam, India.</title>
        <authorList>
            <person name="Sudha S."/>
            <person name="Muneeb K.H."/>
            <person name="Rakshit O."/>
            <person name="Mendem S.K."/>
            <person name="Raisen C."/>
            <person name="Holmes M.A."/>
            <person name="Shome B.R."/>
            <person name="Sivaraman G.K."/>
        </authorList>
    </citation>
    <scope>NUCLEOTIDE SEQUENCE [LARGE SCALE GENOMIC DNA]</scope>
    <source>
        <strain evidence="4 5">278</strain>
    </source>
</reference>
<dbReference type="InterPro" id="IPR004302">
    <property type="entry name" value="Cellulose/chitin-bd_N"/>
</dbReference>
<protein>
    <submittedName>
        <fullName evidence="4">Lytic polysaccharide monooxygenase</fullName>
    </submittedName>
</protein>
<feature type="chain" id="PRO_5046669004" evidence="2">
    <location>
        <begin position="27"/>
        <end position="208"/>
    </location>
</feature>
<dbReference type="CDD" id="cd21177">
    <property type="entry name" value="LPMO_AA10"/>
    <property type="match status" value="1"/>
</dbReference>
<dbReference type="SUPFAM" id="SSF81296">
    <property type="entry name" value="E set domains"/>
    <property type="match status" value="1"/>
</dbReference>
<evidence type="ECO:0000256" key="2">
    <source>
        <dbReference type="SAM" id="SignalP"/>
    </source>
</evidence>
<dbReference type="EMBL" id="JAMZOO010000002">
    <property type="protein sequence ID" value="MEB6857180.1"/>
    <property type="molecule type" value="Genomic_DNA"/>
</dbReference>
<proteinExistence type="predicted"/>
<dbReference type="Gene3D" id="2.70.50.50">
    <property type="entry name" value="chitin-binding protein cbp21"/>
    <property type="match status" value="1"/>
</dbReference>
<dbReference type="InterPro" id="IPR014756">
    <property type="entry name" value="Ig_E-set"/>
</dbReference>
<name>A0ABU6EDP5_9GAMM</name>
<comment type="caution">
    <text evidence="4">The sequence shown here is derived from an EMBL/GenBank/DDBJ whole genome shotgun (WGS) entry which is preliminary data.</text>
</comment>
<keyword evidence="4" id="KW-0503">Monooxygenase</keyword>